<gene>
    <name evidence="1" type="ORF">SAMN05216234_12827</name>
</gene>
<reference evidence="1 2" key="1">
    <citation type="submission" date="2016-10" db="EMBL/GenBank/DDBJ databases">
        <authorList>
            <person name="de Groot N.N."/>
        </authorList>
    </citation>
    <scope>NUCLEOTIDE SEQUENCE [LARGE SCALE GENOMIC DNA]</scope>
    <source>
        <strain evidence="1 2">EP1-55-1</strain>
    </source>
</reference>
<protein>
    <submittedName>
        <fullName evidence="1">Uncharacterized protein</fullName>
    </submittedName>
</protein>
<dbReference type="STRING" id="223786.SAMN05216234_12827"/>
<dbReference type="Proteomes" id="UP000199227">
    <property type="component" value="Unassembled WGS sequence"/>
</dbReference>
<accession>A0A1I5RRM2</accession>
<name>A0A1I5RRM2_9BACT</name>
<organism evidence="1 2">
    <name type="scientific">Hydrogenimonas thermophila</name>
    <dbReference type="NCBI Taxonomy" id="223786"/>
    <lineage>
        <taxon>Bacteria</taxon>
        <taxon>Pseudomonadati</taxon>
        <taxon>Campylobacterota</taxon>
        <taxon>Epsilonproteobacteria</taxon>
        <taxon>Campylobacterales</taxon>
        <taxon>Hydrogenimonadaceae</taxon>
        <taxon>Hydrogenimonas</taxon>
    </lineage>
</organism>
<dbReference type="RefSeq" id="WP_092913090.1">
    <property type="nucleotide sequence ID" value="NZ_FOXB01000028.1"/>
</dbReference>
<proteinExistence type="predicted"/>
<keyword evidence="2" id="KW-1185">Reference proteome</keyword>
<evidence type="ECO:0000313" key="1">
    <source>
        <dbReference type="EMBL" id="SFP61057.1"/>
    </source>
</evidence>
<dbReference type="AlphaFoldDB" id="A0A1I5RRM2"/>
<dbReference type="EMBL" id="FOXB01000028">
    <property type="protein sequence ID" value="SFP61057.1"/>
    <property type="molecule type" value="Genomic_DNA"/>
</dbReference>
<sequence>MKRKYPDNFLKKYKIVKSEFLKHQDLDDSIKNILMQDEDLSSFIVYNVYYEIVQYGAYKNVDISVFDDMKIIWFLGWHLYEKTSNKSNLKVALKLLLARLPDPKKYPKEMLSKLKKTLNDGTYNVEKFYGKYGIYTNIKTIYYVQKSA</sequence>
<evidence type="ECO:0000313" key="2">
    <source>
        <dbReference type="Proteomes" id="UP000199227"/>
    </source>
</evidence>